<evidence type="ECO:0000256" key="1">
    <source>
        <dbReference type="SAM" id="SignalP"/>
    </source>
</evidence>
<dbReference type="InterPro" id="IPR052998">
    <property type="entry name" value="Hetero-Diels-Alderase-like"/>
</dbReference>
<dbReference type="SUPFAM" id="SSF63829">
    <property type="entry name" value="Calcium-dependent phosphotriesterase"/>
    <property type="match status" value="1"/>
</dbReference>
<feature type="signal peptide" evidence="1">
    <location>
        <begin position="1"/>
        <end position="25"/>
    </location>
</feature>
<dbReference type="AlphaFoldDB" id="A0A1H1S8B9"/>
<dbReference type="EMBL" id="LT629758">
    <property type="protein sequence ID" value="SDS44202.1"/>
    <property type="molecule type" value="Genomic_DNA"/>
</dbReference>
<sequence>MTFRTLRGTAVAIAAGVLFAGPAQAASMPISKPTVTAHFDLTAGQTPENIALDRNGSVDVTFALSHQIARISATGRTTVLATLPAPADASAVAPVIGFSLVTGLVRDGNRFYVAYATGSKAETGIWTFTEDNRIPVKLADLPADGAPNGLTINPATGILYATDPVKGAVYSVPTRGRQRGYATVLSSAAVLRPVTYLGVNGAKVRGEHLYVTNLDKGTILRTTLTGRKAGTFETVATGLTGIDDFTFTGNGTQLLAAINPANKVVLVTPARGRAAKVTTVLTATDGLSNPTSVAVRGHQAYVTSAAYSTLNDPNLLTSRIANH</sequence>
<dbReference type="Proteomes" id="UP000198688">
    <property type="component" value="Chromosome I"/>
</dbReference>
<reference evidence="2 3" key="1">
    <citation type="submission" date="2016-10" db="EMBL/GenBank/DDBJ databases">
        <authorList>
            <person name="de Groot N.N."/>
        </authorList>
    </citation>
    <scope>NUCLEOTIDE SEQUENCE [LARGE SCALE GENOMIC DNA]</scope>
    <source>
        <strain evidence="2 3">DSM 43941</strain>
    </source>
</reference>
<proteinExistence type="predicted"/>
<dbReference type="STRING" id="113562.SAMN04489716_0793"/>
<evidence type="ECO:0008006" key="4">
    <source>
        <dbReference type="Google" id="ProtNLM"/>
    </source>
</evidence>
<keyword evidence="1" id="KW-0732">Signal</keyword>
<evidence type="ECO:0000313" key="3">
    <source>
        <dbReference type="Proteomes" id="UP000198688"/>
    </source>
</evidence>
<name>A0A1H1S8B9_9ACTN</name>
<dbReference type="PANTHER" id="PTHR42060:SF1">
    <property type="entry name" value="NHL REPEAT-CONTAINING PROTEIN"/>
    <property type="match status" value="1"/>
</dbReference>
<gene>
    <name evidence="2" type="ORF">SAMN04489716_0793</name>
</gene>
<dbReference type="PANTHER" id="PTHR42060">
    <property type="entry name" value="NHL REPEAT-CONTAINING PROTEIN-RELATED"/>
    <property type="match status" value="1"/>
</dbReference>
<evidence type="ECO:0000313" key="2">
    <source>
        <dbReference type="EMBL" id="SDS44202.1"/>
    </source>
</evidence>
<feature type="chain" id="PRO_5009259781" description="Sugar lactone lactonase YvrE" evidence="1">
    <location>
        <begin position="26"/>
        <end position="323"/>
    </location>
</feature>
<dbReference type="OrthoDB" id="9768084at2"/>
<keyword evidence="3" id="KW-1185">Reference proteome</keyword>
<dbReference type="RefSeq" id="WP_092541659.1">
    <property type="nucleotide sequence ID" value="NZ_BOMJ01000009.1"/>
</dbReference>
<dbReference type="InterPro" id="IPR011042">
    <property type="entry name" value="6-blade_b-propeller_TolB-like"/>
</dbReference>
<protein>
    <recommendedName>
        <fullName evidence="4">Sugar lactone lactonase YvrE</fullName>
    </recommendedName>
</protein>
<accession>A0A1H1S8B9</accession>
<dbReference type="Gene3D" id="2.120.10.30">
    <property type="entry name" value="TolB, C-terminal domain"/>
    <property type="match status" value="1"/>
</dbReference>
<organism evidence="2 3">
    <name type="scientific">Actinoplanes derwentensis</name>
    <dbReference type="NCBI Taxonomy" id="113562"/>
    <lineage>
        <taxon>Bacteria</taxon>
        <taxon>Bacillati</taxon>
        <taxon>Actinomycetota</taxon>
        <taxon>Actinomycetes</taxon>
        <taxon>Micromonosporales</taxon>
        <taxon>Micromonosporaceae</taxon>
        <taxon>Actinoplanes</taxon>
    </lineage>
</organism>